<evidence type="ECO:0000256" key="1">
    <source>
        <dbReference type="SAM" id="MobiDB-lite"/>
    </source>
</evidence>
<accession>A0ABQ9V1I7</accession>
<name>A0ABQ9V1I7_SAGOE</name>
<keyword evidence="4" id="KW-1185">Reference proteome</keyword>
<feature type="region of interest" description="Disordered" evidence="1">
    <location>
        <begin position="1"/>
        <end position="23"/>
    </location>
</feature>
<comment type="caution">
    <text evidence="3">The sequence shown here is derived from an EMBL/GenBank/DDBJ whole genome shotgun (WGS) entry which is preliminary data.</text>
</comment>
<evidence type="ECO:0000313" key="4">
    <source>
        <dbReference type="Proteomes" id="UP001266305"/>
    </source>
</evidence>
<reference evidence="3 4" key="1">
    <citation type="submission" date="2023-05" db="EMBL/GenBank/DDBJ databases">
        <title>B98-5 Cell Line De Novo Hybrid Assembly: An Optical Mapping Approach.</title>
        <authorList>
            <person name="Kananen K."/>
            <person name="Auerbach J.A."/>
            <person name="Kautto E."/>
            <person name="Blachly J.S."/>
        </authorList>
    </citation>
    <scope>NUCLEOTIDE SEQUENCE [LARGE SCALE GENOMIC DNA]</scope>
    <source>
        <strain evidence="3">B95-8</strain>
        <tissue evidence="3">Cell line</tissue>
    </source>
</reference>
<gene>
    <name evidence="3" type="ORF">P7K49_020260</name>
</gene>
<keyword evidence="2" id="KW-0812">Transmembrane</keyword>
<dbReference type="EMBL" id="JASSZA010000009">
    <property type="protein sequence ID" value="KAK2102593.1"/>
    <property type="molecule type" value="Genomic_DNA"/>
</dbReference>
<dbReference type="Proteomes" id="UP001266305">
    <property type="component" value="Unassembled WGS sequence"/>
</dbReference>
<organism evidence="3 4">
    <name type="scientific">Saguinus oedipus</name>
    <name type="common">Cotton-top tamarin</name>
    <name type="synonym">Oedipomidas oedipus</name>
    <dbReference type="NCBI Taxonomy" id="9490"/>
    <lineage>
        <taxon>Eukaryota</taxon>
        <taxon>Metazoa</taxon>
        <taxon>Chordata</taxon>
        <taxon>Craniata</taxon>
        <taxon>Vertebrata</taxon>
        <taxon>Euteleostomi</taxon>
        <taxon>Mammalia</taxon>
        <taxon>Eutheria</taxon>
        <taxon>Euarchontoglires</taxon>
        <taxon>Primates</taxon>
        <taxon>Haplorrhini</taxon>
        <taxon>Platyrrhini</taxon>
        <taxon>Cebidae</taxon>
        <taxon>Callitrichinae</taxon>
        <taxon>Saguinus</taxon>
    </lineage>
</organism>
<feature type="transmembrane region" description="Helical" evidence="2">
    <location>
        <begin position="52"/>
        <end position="71"/>
    </location>
</feature>
<proteinExistence type="predicted"/>
<keyword evidence="2" id="KW-1133">Transmembrane helix</keyword>
<feature type="compositionally biased region" description="Basic and acidic residues" evidence="1">
    <location>
        <begin position="1"/>
        <end position="10"/>
    </location>
</feature>
<evidence type="ECO:0000256" key="2">
    <source>
        <dbReference type="SAM" id="Phobius"/>
    </source>
</evidence>
<sequence>MEFPREERGHSRSFGAPPTAEFPLPPMLSPPPCYQCPCQHHHQLSMIRTAEVIIICLVVLDALLVLAELILDLKIIQPDKNNYAAMLLSPSQTFTQGVVDTPCLGAKGGDQEN</sequence>
<protein>
    <submittedName>
        <fullName evidence="3">Uncharacterized protein</fullName>
    </submittedName>
</protein>
<evidence type="ECO:0000313" key="3">
    <source>
        <dbReference type="EMBL" id="KAK2102593.1"/>
    </source>
</evidence>
<keyword evidence="2" id="KW-0472">Membrane</keyword>